<keyword evidence="3" id="KW-0472">Membrane</keyword>
<dbReference type="GO" id="GO:0030420">
    <property type="term" value="P:establishment of competence for transformation"/>
    <property type="evidence" value="ECO:0007669"/>
    <property type="project" value="UniProtKB-KW"/>
</dbReference>
<dbReference type="EMBL" id="MINN01000085">
    <property type="protein sequence ID" value="OIU71072.1"/>
    <property type="molecule type" value="Genomic_DNA"/>
</dbReference>
<dbReference type="InterPro" id="IPR016785">
    <property type="entry name" value="ComGD"/>
</dbReference>
<organism evidence="4 5">
    <name type="scientific">Rossellomorea aquimaris</name>
    <dbReference type="NCBI Taxonomy" id="189382"/>
    <lineage>
        <taxon>Bacteria</taxon>
        <taxon>Bacillati</taxon>
        <taxon>Bacillota</taxon>
        <taxon>Bacilli</taxon>
        <taxon>Bacillales</taxon>
        <taxon>Bacillaceae</taxon>
        <taxon>Rossellomorea</taxon>
    </lineage>
</organism>
<dbReference type="GO" id="GO:0009986">
    <property type="term" value="C:cell surface"/>
    <property type="evidence" value="ECO:0007669"/>
    <property type="project" value="UniProtKB-SubCell"/>
</dbReference>
<keyword evidence="2" id="KW-0178">Competence</keyword>
<gene>
    <name evidence="4" type="ORF">BHE18_08480</name>
</gene>
<reference evidence="4 5" key="1">
    <citation type="submission" date="2016-09" db="EMBL/GenBank/DDBJ databases">
        <title>Bacillus aquimaris SAMM genome sequence reveals colonization and biosurfactant production capacities.</title>
        <authorList>
            <person name="Waghmode S.R."/>
            <person name="Suryavanshi M.V."/>
        </authorList>
    </citation>
    <scope>NUCLEOTIDE SEQUENCE [LARGE SCALE GENOMIC DNA]</scope>
    <source>
        <strain evidence="4 5">SAMM</strain>
    </source>
</reference>
<protein>
    <recommendedName>
        <fullName evidence="6">Prepilin-type N-terminal cleavage/methylation domain-containing protein</fullName>
    </recommendedName>
</protein>
<keyword evidence="3" id="KW-1133">Transmembrane helix</keyword>
<dbReference type="PIRSF" id="PIRSF021292">
    <property type="entry name" value="Competence_ComGD"/>
    <property type="match status" value="1"/>
</dbReference>
<dbReference type="InterPro" id="IPR045584">
    <property type="entry name" value="Pilin-like"/>
</dbReference>
<dbReference type="AlphaFoldDB" id="A0A1J6WGS4"/>
<name>A0A1J6WGS4_9BACI</name>
<accession>A0A1J6WGS4</accession>
<comment type="caution">
    <text evidence="4">The sequence shown here is derived from an EMBL/GenBank/DDBJ whole genome shotgun (WGS) entry which is preliminary data.</text>
</comment>
<proteinExistence type="predicted"/>
<evidence type="ECO:0000256" key="2">
    <source>
        <dbReference type="ARBA" id="ARBA00023287"/>
    </source>
</evidence>
<dbReference type="Pfam" id="PF07963">
    <property type="entry name" value="N_methyl"/>
    <property type="match status" value="1"/>
</dbReference>
<dbReference type="InterPro" id="IPR012902">
    <property type="entry name" value="N_methyl_site"/>
</dbReference>
<sequence length="153" mass="17360">MTQLRQSKAVWHQGGYTFIEMLLVILILTVLLSFAAFSTAPLKEHTGKKFFISQLQSDLYLIQSQSFFSQSSMTLLFYPDANKYVAKDYYGNTMITRALPPGIKFSKSNNLNEIIFTASGNTNRFGPVYFNSGSTTIKLSFQIGQGRFYVQEF</sequence>
<feature type="transmembrane region" description="Helical" evidence="3">
    <location>
        <begin position="21"/>
        <end position="40"/>
    </location>
</feature>
<evidence type="ECO:0000313" key="4">
    <source>
        <dbReference type="EMBL" id="OIU71072.1"/>
    </source>
</evidence>
<keyword evidence="5" id="KW-1185">Reference proteome</keyword>
<evidence type="ECO:0000256" key="3">
    <source>
        <dbReference type="SAM" id="Phobius"/>
    </source>
</evidence>
<evidence type="ECO:0000313" key="5">
    <source>
        <dbReference type="Proteomes" id="UP000182062"/>
    </source>
</evidence>
<dbReference type="SUPFAM" id="SSF54523">
    <property type="entry name" value="Pili subunits"/>
    <property type="match status" value="1"/>
</dbReference>
<dbReference type="NCBIfam" id="TIGR02532">
    <property type="entry name" value="IV_pilin_GFxxxE"/>
    <property type="match status" value="1"/>
</dbReference>
<dbReference type="Proteomes" id="UP000182062">
    <property type="component" value="Unassembled WGS sequence"/>
</dbReference>
<comment type="subcellular location">
    <subcellularLocation>
        <location evidence="1">Cell surface</location>
    </subcellularLocation>
</comment>
<evidence type="ECO:0000256" key="1">
    <source>
        <dbReference type="ARBA" id="ARBA00004241"/>
    </source>
</evidence>
<dbReference type="NCBIfam" id="NF040982">
    <property type="entry name" value="ComGD"/>
    <property type="match status" value="1"/>
</dbReference>
<evidence type="ECO:0008006" key="6">
    <source>
        <dbReference type="Google" id="ProtNLM"/>
    </source>
</evidence>
<keyword evidence="3" id="KW-0812">Transmembrane</keyword>